<dbReference type="Proteomes" id="UP000265614">
    <property type="component" value="Unassembled WGS sequence"/>
</dbReference>
<proteinExistence type="predicted"/>
<name>A0A3A3ZG74_9ACTN</name>
<dbReference type="InterPro" id="IPR013830">
    <property type="entry name" value="SGNH_hydro"/>
</dbReference>
<dbReference type="OrthoDB" id="3465773at2"/>
<keyword evidence="3" id="KW-0378">Hydrolase</keyword>
<dbReference type="SUPFAM" id="SSF52266">
    <property type="entry name" value="SGNH hydrolase"/>
    <property type="match status" value="1"/>
</dbReference>
<sequence length="277" mass="29724">MTRTAPLPPPGGWTRYVALGDSFTEGLSDPAEDGRGYRGWADRLAGHLDAHARARGGPGTGYANLAVRGRLLGAVLDEQLPVALASGADLVSLVAGGNDVLRPGSDVDALAEAVETAVAALRATGADVLLATGADPRDSPVVRRTRGRAATYNAHLWSVAARHGCAVVDLWGMRALRDWRMWAEDRIHLAPEGHRRVALQAAAALGLDVPDDGWREPLPPVPPRPRLEGAREDARWAREHLVPWVRRRLAGRSSGDGLAPKRPVPQDWSRPALDVRD</sequence>
<evidence type="ECO:0000259" key="2">
    <source>
        <dbReference type="Pfam" id="PF13472"/>
    </source>
</evidence>
<dbReference type="InterPro" id="IPR036514">
    <property type="entry name" value="SGNH_hydro_sf"/>
</dbReference>
<accession>A0A3A3ZG74</accession>
<evidence type="ECO:0000256" key="1">
    <source>
        <dbReference type="SAM" id="MobiDB-lite"/>
    </source>
</evidence>
<dbReference type="AlphaFoldDB" id="A0A3A3ZG74"/>
<dbReference type="InterPro" id="IPR053140">
    <property type="entry name" value="GDSL_Rv0518-like"/>
</dbReference>
<dbReference type="EMBL" id="QZEZ01000007">
    <property type="protein sequence ID" value="RJK94202.1"/>
    <property type="molecule type" value="Genomic_DNA"/>
</dbReference>
<dbReference type="CDD" id="cd01832">
    <property type="entry name" value="SGNH_hydrolase_like_1"/>
    <property type="match status" value="1"/>
</dbReference>
<organism evidence="3 4">
    <name type="scientific">Vallicoccus soli</name>
    <dbReference type="NCBI Taxonomy" id="2339232"/>
    <lineage>
        <taxon>Bacteria</taxon>
        <taxon>Bacillati</taxon>
        <taxon>Actinomycetota</taxon>
        <taxon>Actinomycetes</taxon>
        <taxon>Motilibacterales</taxon>
        <taxon>Vallicoccaceae</taxon>
        <taxon>Vallicoccus</taxon>
    </lineage>
</organism>
<gene>
    <name evidence="3" type="ORF">D5H78_14490</name>
</gene>
<dbReference type="Gene3D" id="3.40.50.1110">
    <property type="entry name" value="SGNH hydrolase"/>
    <property type="match status" value="1"/>
</dbReference>
<feature type="domain" description="SGNH hydrolase-type esterase" evidence="2">
    <location>
        <begin position="18"/>
        <end position="196"/>
    </location>
</feature>
<dbReference type="Pfam" id="PF13472">
    <property type="entry name" value="Lipase_GDSL_2"/>
    <property type="match status" value="1"/>
</dbReference>
<feature type="region of interest" description="Disordered" evidence="1">
    <location>
        <begin position="251"/>
        <end position="277"/>
    </location>
</feature>
<evidence type="ECO:0000313" key="4">
    <source>
        <dbReference type="Proteomes" id="UP000265614"/>
    </source>
</evidence>
<dbReference type="GO" id="GO:0016787">
    <property type="term" value="F:hydrolase activity"/>
    <property type="evidence" value="ECO:0007669"/>
    <property type="project" value="UniProtKB-KW"/>
</dbReference>
<evidence type="ECO:0000313" key="3">
    <source>
        <dbReference type="EMBL" id="RJK94202.1"/>
    </source>
</evidence>
<dbReference type="PANTHER" id="PTHR43784:SF2">
    <property type="entry name" value="GDSL-LIKE LIPASE_ACYLHYDROLASE, PUTATIVE (AFU_ORTHOLOGUE AFUA_2G00820)-RELATED"/>
    <property type="match status" value="1"/>
</dbReference>
<dbReference type="PANTHER" id="PTHR43784">
    <property type="entry name" value="GDSL-LIKE LIPASE/ACYLHYDROLASE, PUTATIVE (AFU_ORTHOLOGUE AFUA_2G00820)-RELATED"/>
    <property type="match status" value="1"/>
</dbReference>
<comment type="caution">
    <text evidence="3">The sequence shown here is derived from an EMBL/GenBank/DDBJ whole genome shotgun (WGS) entry which is preliminary data.</text>
</comment>
<reference evidence="3 4" key="1">
    <citation type="submission" date="2018-09" db="EMBL/GenBank/DDBJ databases">
        <title>YIM 75000 draft genome.</title>
        <authorList>
            <person name="Tang S."/>
            <person name="Feng Y."/>
        </authorList>
    </citation>
    <scope>NUCLEOTIDE SEQUENCE [LARGE SCALE GENOMIC DNA]</scope>
    <source>
        <strain evidence="3 4">YIM 75000</strain>
    </source>
</reference>
<dbReference type="RefSeq" id="WP_119951211.1">
    <property type="nucleotide sequence ID" value="NZ_QZEZ01000007.1"/>
</dbReference>
<keyword evidence="4" id="KW-1185">Reference proteome</keyword>
<protein>
    <submittedName>
        <fullName evidence="3">SGNH/GDSL hydrolase family protein</fullName>
    </submittedName>
</protein>